<dbReference type="Proteomes" id="UP000663848">
    <property type="component" value="Unassembled WGS sequence"/>
</dbReference>
<comment type="caution">
    <text evidence="1">The sequence shown here is derived from an EMBL/GenBank/DDBJ whole genome shotgun (WGS) entry which is preliminary data.</text>
</comment>
<dbReference type="EMBL" id="CAJOBR010088837">
    <property type="protein sequence ID" value="CAF5137299.1"/>
    <property type="molecule type" value="Genomic_DNA"/>
</dbReference>
<keyword evidence="4" id="KW-1185">Reference proteome</keyword>
<protein>
    <submittedName>
        <fullName evidence="1">Uncharacterized protein</fullName>
    </submittedName>
</protein>
<gene>
    <name evidence="2" type="ORF">QYT958_LOCUS46339</name>
    <name evidence="3" type="ORF">QYT958_LOCUS47388</name>
    <name evidence="1" type="ORF">UJA718_LOCUS48959</name>
</gene>
<evidence type="ECO:0000313" key="4">
    <source>
        <dbReference type="Proteomes" id="UP000663873"/>
    </source>
</evidence>
<evidence type="ECO:0000313" key="2">
    <source>
        <dbReference type="EMBL" id="CAF5125199.1"/>
    </source>
</evidence>
<dbReference type="EMBL" id="CAJOBP010100403">
    <property type="protein sequence ID" value="CAF4974627.1"/>
    <property type="molecule type" value="Genomic_DNA"/>
</dbReference>
<feature type="non-terminal residue" evidence="1">
    <location>
        <position position="1"/>
    </location>
</feature>
<proteinExistence type="predicted"/>
<dbReference type="Proteomes" id="UP000663873">
    <property type="component" value="Unassembled WGS sequence"/>
</dbReference>
<accession>A0A821Z210</accession>
<evidence type="ECO:0000313" key="1">
    <source>
        <dbReference type="EMBL" id="CAF4974627.1"/>
    </source>
</evidence>
<sequence>MNQRVNKPAELIAKAVDARLRSGNKEASEEELEKI</sequence>
<organism evidence="1 4">
    <name type="scientific">Rotaria socialis</name>
    <dbReference type="NCBI Taxonomy" id="392032"/>
    <lineage>
        <taxon>Eukaryota</taxon>
        <taxon>Metazoa</taxon>
        <taxon>Spiralia</taxon>
        <taxon>Gnathifera</taxon>
        <taxon>Rotifera</taxon>
        <taxon>Eurotatoria</taxon>
        <taxon>Bdelloidea</taxon>
        <taxon>Philodinida</taxon>
        <taxon>Philodinidae</taxon>
        <taxon>Rotaria</taxon>
    </lineage>
</organism>
<evidence type="ECO:0000313" key="3">
    <source>
        <dbReference type="EMBL" id="CAF5137299.1"/>
    </source>
</evidence>
<dbReference type="EMBL" id="CAJOBR010081898">
    <property type="protein sequence ID" value="CAF5125199.1"/>
    <property type="molecule type" value="Genomic_DNA"/>
</dbReference>
<dbReference type="AlphaFoldDB" id="A0A821Z210"/>
<name>A0A821Z210_9BILA</name>
<reference evidence="1" key="1">
    <citation type="submission" date="2021-02" db="EMBL/GenBank/DDBJ databases">
        <authorList>
            <person name="Nowell W R."/>
        </authorList>
    </citation>
    <scope>NUCLEOTIDE SEQUENCE</scope>
</reference>